<proteinExistence type="predicted"/>
<dbReference type="EMBL" id="CAJVCH010252259">
    <property type="protein sequence ID" value="CAG7733626.1"/>
    <property type="molecule type" value="Genomic_DNA"/>
</dbReference>
<accession>A0A8J2PDY0</accession>
<feature type="non-terminal residue" evidence="2">
    <location>
        <position position="51"/>
    </location>
</feature>
<sequence length="51" mass="4949">PLLVLAEPETPGLVPGGHVGGRDGGREVVSTGVFGGPPVVEVGDSEEVVGA</sequence>
<feature type="region of interest" description="Disordered" evidence="1">
    <location>
        <begin position="31"/>
        <end position="51"/>
    </location>
</feature>
<comment type="caution">
    <text evidence="2">The sequence shown here is derived from an EMBL/GenBank/DDBJ whole genome shotgun (WGS) entry which is preliminary data.</text>
</comment>
<organism evidence="2 3">
    <name type="scientific">Allacma fusca</name>
    <dbReference type="NCBI Taxonomy" id="39272"/>
    <lineage>
        <taxon>Eukaryota</taxon>
        <taxon>Metazoa</taxon>
        <taxon>Ecdysozoa</taxon>
        <taxon>Arthropoda</taxon>
        <taxon>Hexapoda</taxon>
        <taxon>Collembola</taxon>
        <taxon>Symphypleona</taxon>
        <taxon>Sminthuridae</taxon>
        <taxon>Allacma</taxon>
    </lineage>
</organism>
<keyword evidence="3" id="KW-1185">Reference proteome</keyword>
<feature type="non-terminal residue" evidence="2">
    <location>
        <position position="1"/>
    </location>
</feature>
<dbReference type="Proteomes" id="UP000708208">
    <property type="component" value="Unassembled WGS sequence"/>
</dbReference>
<name>A0A8J2PDY0_9HEXA</name>
<evidence type="ECO:0000313" key="3">
    <source>
        <dbReference type="Proteomes" id="UP000708208"/>
    </source>
</evidence>
<dbReference type="AlphaFoldDB" id="A0A8J2PDY0"/>
<evidence type="ECO:0000313" key="2">
    <source>
        <dbReference type="EMBL" id="CAG7733626.1"/>
    </source>
</evidence>
<evidence type="ECO:0000256" key="1">
    <source>
        <dbReference type="SAM" id="MobiDB-lite"/>
    </source>
</evidence>
<reference evidence="2" key="1">
    <citation type="submission" date="2021-06" db="EMBL/GenBank/DDBJ databases">
        <authorList>
            <person name="Hodson N. C."/>
            <person name="Mongue J. A."/>
            <person name="Jaron S. K."/>
        </authorList>
    </citation>
    <scope>NUCLEOTIDE SEQUENCE</scope>
</reference>
<gene>
    <name evidence="2" type="ORF">AFUS01_LOCUS22057</name>
</gene>
<protein>
    <submittedName>
        <fullName evidence="2">Uncharacterized protein</fullName>
    </submittedName>
</protein>